<accession>A0A024HH78</accession>
<dbReference type="PATRIC" id="fig|1301098.3.peg.2904"/>
<feature type="chain" id="PRO_5001529986" description="Heme utilization protein" evidence="2">
    <location>
        <begin position="25"/>
        <end position="346"/>
    </location>
</feature>
<reference evidence="3 4" key="2">
    <citation type="submission" date="2014-05" db="EMBL/GenBank/DDBJ databases">
        <title>Genome sequence of the 3-chlorobenzoate degrading bacterium Pseudomonas knackmussii B13 shows multiple evidence for horizontal gene transfer.</title>
        <authorList>
            <person name="Miyazaki R."/>
            <person name="Bertelli C."/>
            <person name="Falquet L."/>
            <person name="Robinson-Rechavi M."/>
            <person name="Gharib W."/>
            <person name="Roy S."/>
            <person name="Van der Meer J.R."/>
        </authorList>
    </citation>
    <scope>NUCLEOTIDE SEQUENCE [LARGE SCALE GENOMIC DNA]</scope>
    <source>
        <strain evidence="3 4">B13</strain>
    </source>
</reference>
<keyword evidence="2" id="KW-0732">Signal</keyword>
<protein>
    <recommendedName>
        <fullName evidence="5">Heme utilization protein</fullName>
    </recommendedName>
</protein>
<evidence type="ECO:0008006" key="5">
    <source>
        <dbReference type="Google" id="ProtNLM"/>
    </source>
</evidence>
<dbReference type="STRING" id="1301098.PKB_2884"/>
<evidence type="ECO:0000256" key="1">
    <source>
        <dbReference type="SAM" id="MobiDB-lite"/>
    </source>
</evidence>
<dbReference type="eggNOG" id="ENOG503317I">
    <property type="taxonomic scope" value="Bacteria"/>
</dbReference>
<organism evidence="3 4">
    <name type="scientific">Pseudomonas knackmussii (strain DSM 6978 / CCUG 54928 / LMG 23759 / B13)</name>
    <dbReference type="NCBI Taxonomy" id="1301098"/>
    <lineage>
        <taxon>Bacteria</taxon>
        <taxon>Pseudomonadati</taxon>
        <taxon>Pseudomonadota</taxon>
        <taxon>Gammaproteobacteria</taxon>
        <taxon>Pseudomonadales</taxon>
        <taxon>Pseudomonadaceae</taxon>
        <taxon>Pseudomonas</taxon>
    </lineage>
</organism>
<feature type="region of interest" description="Disordered" evidence="1">
    <location>
        <begin position="240"/>
        <end position="269"/>
    </location>
</feature>
<feature type="compositionally biased region" description="Basic and acidic residues" evidence="1">
    <location>
        <begin position="260"/>
        <end position="269"/>
    </location>
</feature>
<feature type="compositionally biased region" description="Basic and acidic residues" evidence="1">
    <location>
        <begin position="26"/>
        <end position="45"/>
    </location>
</feature>
<evidence type="ECO:0000256" key="2">
    <source>
        <dbReference type="SAM" id="SignalP"/>
    </source>
</evidence>
<evidence type="ECO:0000313" key="4">
    <source>
        <dbReference type="Proteomes" id="UP000025241"/>
    </source>
</evidence>
<sequence>MKPTMALKPLVFAVAAVLAVAVHADNRNDNHGHGHGHGHDHDNHHQHQPYDPYKDPRIPAGATATVIDTQDSYNNNVTNMGTKNNATVDNSLKGASGNVGANVAAGDMNQQANAAALATADEHFIFGSAEASTDVTQNNHNNNAWNFSNANKASLTDSANNASGNMGINMAAGNFNQQKNDMAAAVSGGRTADASSGASQTSTGNNVLNAAFLTYSKETLRSEFSAHGTYKGHGEGVVLDDPEKGHGGHGGHGGPSMDSRGGDDHGKVDKDPLYFSESGTVDLRGYATYQVLVPTGWKDPVTNNATISNSLNNASGNVGVNVAAGVGNQQSNSLSIAAGCKACTGL</sequence>
<feature type="signal peptide" evidence="2">
    <location>
        <begin position="1"/>
        <end position="24"/>
    </location>
</feature>
<dbReference type="OrthoDB" id="7024182at2"/>
<dbReference type="RefSeq" id="WP_043252696.1">
    <property type="nucleotide sequence ID" value="NZ_HG322950.1"/>
</dbReference>
<keyword evidence="4" id="KW-1185">Reference proteome</keyword>
<reference evidence="3 4" key="1">
    <citation type="submission" date="2013-03" db="EMBL/GenBank/DDBJ databases">
        <authorList>
            <person name="Linke B."/>
        </authorList>
    </citation>
    <scope>NUCLEOTIDE SEQUENCE [LARGE SCALE GENOMIC DNA]</scope>
    <source>
        <strain evidence="3 4">B13</strain>
    </source>
</reference>
<dbReference type="KEGG" id="pkc:PKB_2884"/>
<dbReference type="HOGENOM" id="CLU_052348_0_0_6"/>
<dbReference type="EMBL" id="HG322950">
    <property type="protein sequence ID" value="CDF84231.1"/>
    <property type="molecule type" value="Genomic_DNA"/>
</dbReference>
<proteinExistence type="predicted"/>
<dbReference type="Proteomes" id="UP000025241">
    <property type="component" value="Chromosome I"/>
</dbReference>
<evidence type="ECO:0000313" key="3">
    <source>
        <dbReference type="EMBL" id="CDF84231.1"/>
    </source>
</evidence>
<name>A0A024HH78_PSEKB</name>
<dbReference type="AlphaFoldDB" id="A0A024HH78"/>
<gene>
    <name evidence="3" type="ORF">PKB_2884</name>
</gene>
<feature type="region of interest" description="Disordered" evidence="1">
    <location>
        <begin position="26"/>
        <end position="58"/>
    </location>
</feature>